<sequence length="325" mass="34096">MAGGWARHRSRWHGGGACVRQAQSPGTGTGRIVGPRQDARSEAARRAGSGATRVGLLARTVGSRWRVGLGAFTVVDAGSTAVEVVTAVDAVSGSAGGRAFAAMSGKGPRQHPRPAHAHAGGLGGAEAQWARGRHGGRGALSFAVTRREQWRGRIRCPRLCAHPLRAGVIGVAVCGWRSVGDVHMHSSSSAALSMPARETLHTRRLGMAFTSRVGGHATSSLVLLLLVDRERGGGNGGGRKHRIRSDTERIGGTRGAYAAPRRTAPKRFAGGGLHLHLDGAKVSTRSSEPGECLAWRRSMRPRNGVTASRIQWGAAGRRWPTSAKS</sequence>
<organism evidence="2 3">
    <name type="scientific">Mycena rosella</name>
    <name type="common">Pink bonnet</name>
    <name type="synonym">Agaricus rosellus</name>
    <dbReference type="NCBI Taxonomy" id="1033263"/>
    <lineage>
        <taxon>Eukaryota</taxon>
        <taxon>Fungi</taxon>
        <taxon>Dikarya</taxon>
        <taxon>Basidiomycota</taxon>
        <taxon>Agaricomycotina</taxon>
        <taxon>Agaricomycetes</taxon>
        <taxon>Agaricomycetidae</taxon>
        <taxon>Agaricales</taxon>
        <taxon>Marasmiineae</taxon>
        <taxon>Mycenaceae</taxon>
        <taxon>Mycena</taxon>
    </lineage>
</organism>
<dbReference type="Proteomes" id="UP001221757">
    <property type="component" value="Unassembled WGS sequence"/>
</dbReference>
<protein>
    <submittedName>
        <fullName evidence="2">Uncharacterized protein</fullName>
    </submittedName>
</protein>
<feature type="compositionally biased region" description="Basic residues" evidence="1">
    <location>
        <begin position="1"/>
        <end position="12"/>
    </location>
</feature>
<evidence type="ECO:0000313" key="2">
    <source>
        <dbReference type="EMBL" id="KAJ7640588.1"/>
    </source>
</evidence>
<evidence type="ECO:0000256" key="1">
    <source>
        <dbReference type="SAM" id="MobiDB-lite"/>
    </source>
</evidence>
<comment type="caution">
    <text evidence="2">The sequence shown here is derived from an EMBL/GenBank/DDBJ whole genome shotgun (WGS) entry which is preliminary data.</text>
</comment>
<accession>A0AAD7FSI4</accession>
<feature type="region of interest" description="Disordered" evidence="1">
    <location>
        <begin position="101"/>
        <end position="121"/>
    </location>
</feature>
<reference evidence="2" key="1">
    <citation type="submission" date="2023-03" db="EMBL/GenBank/DDBJ databases">
        <title>Massive genome expansion in bonnet fungi (Mycena s.s.) driven by repeated elements and novel gene families across ecological guilds.</title>
        <authorList>
            <consortium name="Lawrence Berkeley National Laboratory"/>
            <person name="Harder C.B."/>
            <person name="Miyauchi S."/>
            <person name="Viragh M."/>
            <person name="Kuo A."/>
            <person name="Thoen E."/>
            <person name="Andreopoulos B."/>
            <person name="Lu D."/>
            <person name="Skrede I."/>
            <person name="Drula E."/>
            <person name="Henrissat B."/>
            <person name="Morin E."/>
            <person name="Kohler A."/>
            <person name="Barry K."/>
            <person name="LaButti K."/>
            <person name="Morin E."/>
            <person name="Salamov A."/>
            <person name="Lipzen A."/>
            <person name="Mereny Z."/>
            <person name="Hegedus B."/>
            <person name="Baldrian P."/>
            <person name="Stursova M."/>
            <person name="Weitz H."/>
            <person name="Taylor A."/>
            <person name="Grigoriev I.V."/>
            <person name="Nagy L.G."/>
            <person name="Martin F."/>
            <person name="Kauserud H."/>
        </authorList>
    </citation>
    <scope>NUCLEOTIDE SEQUENCE</scope>
    <source>
        <strain evidence="2">CBHHK067</strain>
    </source>
</reference>
<feature type="region of interest" description="Disordered" evidence="1">
    <location>
        <begin position="1"/>
        <end position="51"/>
    </location>
</feature>
<proteinExistence type="predicted"/>
<dbReference type="AlphaFoldDB" id="A0AAD7FSI4"/>
<gene>
    <name evidence="2" type="ORF">B0H17DRAFT_1187137</name>
</gene>
<keyword evidence="3" id="KW-1185">Reference proteome</keyword>
<name>A0AAD7FSI4_MYCRO</name>
<evidence type="ECO:0000313" key="3">
    <source>
        <dbReference type="Proteomes" id="UP001221757"/>
    </source>
</evidence>
<dbReference type="EMBL" id="JARKIE010000425">
    <property type="protein sequence ID" value="KAJ7640588.1"/>
    <property type="molecule type" value="Genomic_DNA"/>
</dbReference>